<name>A0A5D3BWF6_CUCMM</name>
<evidence type="ECO:0000313" key="2">
    <source>
        <dbReference type="EMBL" id="TYK03415.1"/>
    </source>
</evidence>
<dbReference type="AlphaFoldDB" id="A0A5D3BWF6"/>
<protein>
    <submittedName>
        <fullName evidence="2">Uncharacterized protein</fullName>
    </submittedName>
</protein>
<dbReference type="EMBL" id="SSTE01020983">
    <property type="protein sequence ID" value="KAA0033006.1"/>
    <property type="molecule type" value="Genomic_DNA"/>
</dbReference>
<dbReference type="Proteomes" id="UP000321947">
    <property type="component" value="Unassembled WGS sequence"/>
</dbReference>
<evidence type="ECO:0000313" key="1">
    <source>
        <dbReference type="EMBL" id="KAA0033006.1"/>
    </source>
</evidence>
<comment type="caution">
    <text evidence="2">The sequence shown here is derived from an EMBL/GenBank/DDBJ whole genome shotgun (WGS) entry which is preliminary data.</text>
</comment>
<organism evidence="2 4">
    <name type="scientific">Cucumis melo var. makuwa</name>
    <name type="common">Oriental melon</name>
    <dbReference type="NCBI Taxonomy" id="1194695"/>
    <lineage>
        <taxon>Eukaryota</taxon>
        <taxon>Viridiplantae</taxon>
        <taxon>Streptophyta</taxon>
        <taxon>Embryophyta</taxon>
        <taxon>Tracheophyta</taxon>
        <taxon>Spermatophyta</taxon>
        <taxon>Magnoliopsida</taxon>
        <taxon>eudicotyledons</taxon>
        <taxon>Gunneridae</taxon>
        <taxon>Pentapetalae</taxon>
        <taxon>rosids</taxon>
        <taxon>fabids</taxon>
        <taxon>Cucurbitales</taxon>
        <taxon>Cucurbitaceae</taxon>
        <taxon>Benincaseae</taxon>
        <taxon>Cucumis</taxon>
    </lineage>
</organism>
<evidence type="ECO:0000313" key="4">
    <source>
        <dbReference type="Proteomes" id="UP000321947"/>
    </source>
</evidence>
<sequence length="160" mass="18242">MILAEGTAMGIPDVPPLVYTSSFLNFFVHLLFDSTIEEVGNSKTSVTKPTERLARAPFKIFEPSLDTSKRQIVGHLEPSQWVGEKVISNFFLKTTLWIAKIHADDLTPLEEYLNSYLKKDKVNTLESTYAITEEAIEALCTVHKSMEVAREEFKNFKWKL</sequence>
<evidence type="ECO:0000313" key="3">
    <source>
        <dbReference type="Proteomes" id="UP000321393"/>
    </source>
</evidence>
<gene>
    <name evidence="2" type="ORF">E5676_scaffold121G00130</name>
    <name evidence="1" type="ORF">E6C27_scaffold269G001010</name>
</gene>
<reference evidence="3 4" key="1">
    <citation type="submission" date="2019-08" db="EMBL/GenBank/DDBJ databases">
        <title>Draft genome sequences of two oriental melons (Cucumis melo L. var makuwa).</title>
        <authorList>
            <person name="Kwon S.-Y."/>
        </authorList>
    </citation>
    <scope>NUCLEOTIDE SEQUENCE [LARGE SCALE GENOMIC DNA]</scope>
    <source>
        <strain evidence="4">cv. Chang Bougi</strain>
        <strain evidence="3">cv. SW 3</strain>
        <tissue evidence="2">Leaf</tissue>
    </source>
</reference>
<dbReference type="EMBL" id="SSTD01014931">
    <property type="protein sequence ID" value="TYK03415.1"/>
    <property type="molecule type" value="Genomic_DNA"/>
</dbReference>
<proteinExistence type="predicted"/>
<dbReference type="Proteomes" id="UP000321393">
    <property type="component" value="Unassembled WGS sequence"/>
</dbReference>
<accession>A0A5D3BWF6</accession>